<dbReference type="EMBL" id="CAUWAG010000018">
    <property type="protein sequence ID" value="CAJ2510965.1"/>
    <property type="molecule type" value="Genomic_DNA"/>
</dbReference>
<comment type="caution">
    <text evidence="1">The sequence shown here is derived from an EMBL/GenBank/DDBJ whole genome shotgun (WGS) entry which is preliminary data.</text>
</comment>
<proteinExistence type="predicted"/>
<accession>A0AAI8VUN4</accession>
<name>A0AAI8VUN4_9PEZI</name>
<keyword evidence="2" id="KW-1185">Reference proteome</keyword>
<organism evidence="1 2">
    <name type="scientific">Anthostomella pinea</name>
    <dbReference type="NCBI Taxonomy" id="933095"/>
    <lineage>
        <taxon>Eukaryota</taxon>
        <taxon>Fungi</taxon>
        <taxon>Dikarya</taxon>
        <taxon>Ascomycota</taxon>
        <taxon>Pezizomycotina</taxon>
        <taxon>Sordariomycetes</taxon>
        <taxon>Xylariomycetidae</taxon>
        <taxon>Xylariales</taxon>
        <taxon>Xylariaceae</taxon>
        <taxon>Anthostomella</taxon>
    </lineage>
</organism>
<reference evidence="1" key="1">
    <citation type="submission" date="2023-10" db="EMBL/GenBank/DDBJ databases">
        <authorList>
            <person name="Hackl T."/>
        </authorList>
    </citation>
    <scope>NUCLEOTIDE SEQUENCE</scope>
</reference>
<evidence type="ECO:0000313" key="1">
    <source>
        <dbReference type="EMBL" id="CAJ2510965.1"/>
    </source>
</evidence>
<gene>
    <name evidence="1" type="ORF">KHLLAP_LOCUS11433</name>
</gene>
<protein>
    <submittedName>
        <fullName evidence="1">Uu.00g065900.m01.CDS01</fullName>
    </submittedName>
</protein>
<dbReference type="AlphaFoldDB" id="A0AAI8VUN4"/>
<evidence type="ECO:0000313" key="2">
    <source>
        <dbReference type="Proteomes" id="UP001295740"/>
    </source>
</evidence>
<dbReference type="Proteomes" id="UP001295740">
    <property type="component" value="Unassembled WGS sequence"/>
</dbReference>
<sequence length="200" mass="23439">MDEVGKLFNFDVFKDNDVFFSSGDLSGMTPTEWYMKAKQMGQKCGMVTLLDVWTIDFPEYSTPMKIKSWAYPAGYDDNPKLDAYLEFTQLASRQFAEGSLQSKKDIYLMQPEAADRRPPVGSTWLREEFPILKEKKRTIYSMEWEKTIESDYKVEPNDVFWKHGMDDPPTRETNVRPNTKRVPNRRRNRLVRGARQEIAV</sequence>